<dbReference type="PANTHER" id="PTHR11557">
    <property type="entry name" value="PORPHOBILINOGEN DEAMINASE"/>
    <property type="match status" value="1"/>
</dbReference>
<dbReference type="InterPro" id="IPR022419">
    <property type="entry name" value="Porphobilin_deaminase_cofac_BS"/>
</dbReference>
<dbReference type="PIRSF" id="PIRSF001438">
    <property type="entry name" value="4pyrrol_synth_OHMeBilane_synth"/>
    <property type="match status" value="1"/>
</dbReference>
<dbReference type="Pfam" id="PF01379">
    <property type="entry name" value="Porphobil_deam"/>
    <property type="match status" value="1"/>
</dbReference>
<evidence type="ECO:0000313" key="12">
    <source>
        <dbReference type="EMBL" id="KIV87403.1"/>
    </source>
</evidence>
<feature type="domain" description="Porphobilinogen deaminase C-terminal" evidence="11">
    <location>
        <begin position="254"/>
        <end position="330"/>
    </location>
</feature>
<dbReference type="AlphaFoldDB" id="A0A0D1ZKS5"/>
<dbReference type="STRING" id="1016849.A0A0D1ZKS5"/>
<comment type="cofactor">
    <cofactor evidence="1">
        <name>dipyrromethane</name>
        <dbReference type="ChEBI" id="CHEBI:60342"/>
    </cofactor>
</comment>
<proteinExistence type="inferred from homology"/>
<evidence type="ECO:0000259" key="11">
    <source>
        <dbReference type="Pfam" id="PF03900"/>
    </source>
</evidence>
<evidence type="ECO:0000259" key="10">
    <source>
        <dbReference type="Pfam" id="PF01379"/>
    </source>
</evidence>
<evidence type="ECO:0000256" key="5">
    <source>
        <dbReference type="ARBA" id="ARBA00022679"/>
    </source>
</evidence>
<organism evidence="12 13">
    <name type="scientific">Exophiala sideris</name>
    <dbReference type="NCBI Taxonomy" id="1016849"/>
    <lineage>
        <taxon>Eukaryota</taxon>
        <taxon>Fungi</taxon>
        <taxon>Dikarya</taxon>
        <taxon>Ascomycota</taxon>
        <taxon>Pezizomycotina</taxon>
        <taxon>Eurotiomycetes</taxon>
        <taxon>Chaetothyriomycetidae</taxon>
        <taxon>Chaetothyriales</taxon>
        <taxon>Herpotrichiellaceae</taxon>
        <taxon>Exophiala</taxon>
    </lineage>
</organism>
<dbReference type="EMBL" id="KN846951">
    <property type="protein sequence ID" value="KIV87403.1"/>
    <property type="molecule type" value="Genomic_DNA"/>
</dbReference>
<evidence type="ECO:0000256" key="3">
    <source>
        <dbReference type="ARBA" id="ARBA00005638"/>
    </source>
</evidence>
<dbReference type="OrthoDB" id="564646at2759"/>
<reference evidence="12 13" key="1">
    <citation type="submission" date="2015-01" db="EMBL/GenBank/DDBJ databases">
        <title>The Genome Sequence of Exophiala sideris CBS121828.</title>
        <authorList>
            <consortium name="The Broad Institute Genomics Platform"/>
            <person name="Cuomo C."/>
            <person name="de Hoog S."/>
            <person name="Gorbushina A."/>
            <person name="Stielow B."/>
            <person name="Teixiera M."/>
            <person name="Abouelleil A."/>
            <person name="Chapman S.B."/>
            <person name="Priest M."/>
            <person name="Young S.K."/>
            <person name="Wortman J."/>
            <person name="Nusbaum C."/>
            <person name="Birren B."/>
        </authorList>
    </citation>
    <scope>NUCLEOTIDE SEQUENCE [LARGE SCALE GENOMIC DNA]</scope>
    <source>
        <strain evidence="12 13">CBS 121828</strain>
    </source>
</reference>
<dbReference type="InterPro" id="IPR036803">
    <property type="entry name" value="Porphobilinogen_deaminase_C_sf"/>
</dbReference>
<comment type="similarity">
    <text evidence="3">Belongs to the HMBS family.</text>
</comment>
<dbReference type="PRINTS" id="PR00151">
    <property type="entry name" value="PORPHBDMNASE"/>
</dbReference>
<evidence type="ECO:0000256" key="1">
    <source>
        <dbReference type="ARBA" id="ARBA00001916"/>
    </source>
</evidence>
<dbReference type="GO" id="GO:0005737">
    <property type="term" value="C:cytoplasm"/>
    <property type="evidence" value="ECO:0007669"/>
    <property type="project" value="TreeGrafter"/>
</dbReference>
<dbReference type="Proteomes" id="UP000053599">
    <property type="component" value="Unassembled WGS sequence"/>
</dbReference>
<evidence type="ECO:0000256" key="8">
    <source>
        <dbReference type="ARBA" id="ARBA00030685"/>
    </source>
</evidence>
<dbReference type="NCBIfam" id="TIGR00212">
    <property type="entry name" value="hemC"/>
    <property type="match status" value="1"/>
</dbReference>
<keyword evidence="6" id="KW-0350">Heme biosynthesis</keyword>
<evidence type="ECO:0000256" key="7">
    <source>
        <dbReference type="ARBA" id="ARBA00023244"/>
    </source>
</evidence>
<dbReference type="GO" id="GO:0004418">
    <property type="term" value="F:hydroxymethylbilane synthase activity"/>
    <property type="evidence" value="ECO:0007669"/>
    <property type="project" value="UniProtKB-EC"/>
</dbReference>
<dbReference type="GO" id="GO:0006782">
    <property type="term" value="P:protoporphyrinogen IX biosynthetic process"/>
    <property type="evidence" value="ECO:0007669"/>
    <property type="project" value="UniProtKB-UniPathway"/>
</dbReference>
<dbReference type="UniPathway" id="UPA00251">
    <property type="reaction ID" value="UER00319"/>
</dbReference>
<name>A0A0D1ZKS5_9EURO</name>
<evidence type="ECO:0000256" key="2">
    <source>
        <dbReference type="ARBA" id="ARBA00004735"/>
    </source>
</evidence>
<dbReference type="InterPro" id="IPR022417">
    <property type="entry name" value="Porphobilin_deaminase_N"/>
</dbReference>
<evidence type="ECO:0000313" key="13">
    <source>
        <dbReference type="Proteomes" id="UP000053599"/>
    </source>
</evidence>
<dbReference type="Gene3D" id="3.40.190.10">
    <property type="entry name" value="Periplasmic binding protein-like II"/>
    <property type="match status" value="2"/>
</dbReference>
<protein>
    <recommendedName>
        <fullName evidence="4">hydroxymethylbilane synthase</fullName>
        <ecNumber evidence="4">2.5.1.61</ecNumber>
    </recommendedName>
    <alternativeName>
        <fullName evidence="9">Hydroxymethylbilane synthase</fullName>
    </alternativeName>
    <alternativeName>
        <fullName evidence="8">Pre-uroporphyrinogen synthase</fullName>
    </alternativeName>
</protein>
<comment type="pathway">
    <text evidence="2">Porphyrin-containing compound metabolism; protoporphyrin-IX biosynthesis; coproporphyrinogen-III from 5-aminolevulinate: step 2/4.</text>
</comment>
<keyword evidence="7" id="KW-0627">Porphyrin biosynthesis</keyword>
<gene>
    <name evidence="12" type="ORF">PV11_02952</name>
</gene>
<dbReference type="SUPFAM" id="SSF54782">
    <property type="entry name" value="Porphobilinogen deaminase (hydroxymethylbilane synthase), C-terminal domain"/>
    <property type="match status" value="1"/>
</dbReference>
<sequence>MSTLSVVSGKNASANVAENDSKAVFNVGTRKSKLALVQTDMVVKALAAACPNNVYAIKARDTAAGDIDKVTPFKDMPVKNLWTHELETLMGEGQLDFLVHSLKDVPTQLPSGCEIGAVLEREEPRDALVIKAGRKPCRIEDLPKGAVIGTSSIRRTAQVALKYPHLRVQDVRGNVGTRLSKLDAEDGPFDALILAAAGLIRLDLGDRINQYLDSKNGGMLWAVGQGTIGIENRSPDERVQRTLELVDHHETHLAIATERSLLRTLEGGCSAPLGVETAWVERDDGQKALNIKSIVVSTDGKENCEIDMTEIVKSKQDAELFGINAASELLRRGADKILAEIKAKKPTTVADLEEK</sequence>
<dbReference type="PANTHER" id="PTHR11557:SF0">
    <property type="entry name" value="PORPHOBILINOGEN DEAMINASE"/>
    <property type="match status" value="1"/>
</dbReference>
<feature type="domain" description="Porphobilinogen deaminase N-terminal" evidence="10">
    <location>
        <begin position="26"/>
        <end position="240"/>
    </location>
</feature>
<keyword evidence="5" id="KW-0808">Transferase</keyword>
<dbReference type="Gene3D" id="3.30.160.40">
    <property type="entry name" value="Porphobilinogen deaminase, C-terminal domain"/>
    <property type="match status" value="1"/>
</dbReference>
<accession>A0A0D1ZKS5</accession>
<dbReference type="EC" id="2.5.1.61" evidence="4"/>
<evidence type="ECO:0000256" key="9">
    <source>
        <dbReference type="ARBA" id="ARBA00033064"/>
    </source>
</evidence>
<dbReference type="SUPFAM" id="SSF53850">
    <property type="entry name" value="Periplasmic binding protein-like II"/>
    <property type="match status" value="1"/>
</dbReference>
<dbReference type="PROSITE" id="PS00533">
    <property type="entry name" value="PORPHOBILINOGEN_DEAM"/>
    <property type="match status" value="1"/>
</dbReference>
<dbReference type="FunFam" id="3.40.190.10:FF:000005">
    <property type="entry name" value="Porphobilinogen deaminase"/>
    <property type="match status" value="1"/>
</dbReference>
<dbReference type="InterPro" id="IPR000860">
    <property type="entry name" value="HemC"/>
</dbReference>
<evidence type="ECO:0000256" key="4">
    <source>
        <dbReference type="ARBA" id="ARBA00012655"/>
    </source>
</evidence>
<dbReference type="InterPro" id="IPR022418">
    <property type="entry name" value="Porphobilinogen_deaminase_C"/>
</dbReference>
<evidence type="ECO:0000256" key="6">
    <source>
        <dbReference type="ARBA" id="ARBA00023133"/>
    </source>
</evidence>
<dbReference type="Pfam" id="PF03900">
    <property type="entry name" value="Porphobil_deamC"/>
    <property type="match status" value="1"/>
</dbReference>